<protein>
    <submittedName>
        <fullName evidence="2">Uncharacterized protein</fullName>
    </submittedName>
</protein>
<gene>
    <name evidence="2" type="ORF">AYJ54_24205</name>
</gene>
<comment type="caution">
    <text evidence="2">The sequence shown here is derived from an EMBL/GenBank/DDBJ whole genome shotgun (WGS) entry which is preliminary data.</text>
</comment>
<evidence type="ECO:0000313" key="2">
    <source>
        <dbReference type="EMBL" id="OAF04295.1"/>
    </source>
</evidence>
<organism evidence="2 3">
    <name type="scientific">Bradyrhizobium centrolobii</name>
    <dbReference type="NCBI Taxonomy" id="1505087"/>
    <lineage>
        <taxon>Bacteria</taxon>
        <taxon>Pseudomonadati</taxon>
        <taxon>Pseudomonadota</taxon>
        <taxon>Alphaproteobacteria</taxon>
        <taxon>Hyphomicrobiales</taxon>
        <taxon>Nitrobacteraceae</taxon>
        <taxon>Bradyrhizobium</taxon>
    </lineage>
</organism>
<evidence type="ECO:0000313" key="3">
    <source>
        <dbReference type="Proteomes" id="UP000076959"/>
    </source>
</evidence>
<reference evidence="2 3" key="1">
    <citation type="submission" date="2016-03" db="EMBL/GenBank/DDBJ databases">
        <title>Draft Genome Sequence of the Strain BR 10245 (Bradyrhizobium sp.) isolated from nodules of Centrolobium paraense.</title>
        <authorList>
            <person name="Simoes-Araujo J.L.Sr."/>
            <person name="Barauna A.C."/>
            <person name="Silva K."/>
            <person name="Zilli J.E."/>
        </authorList>
    </citation>
    <scope>NUCLEOTIDE SEQUENCE [LARGE SCALE GENOMIC DNA]</scope>
    <source>
        <strain evidence="2 3">BR 10245</strain>
    </source>
</reference>
<accession>A0A176YDM7</accession>
<dbReference type="OrthoDB" id="8252320at2"/>
<dbReference type="RefSeq" id="WP_027554446.1">
    <property type="nucleotide sequence ID" value="NZ_LUUB01000086.1"/>
</dbReference>
<sequence>MKTSFLAVVLCSALALLGLRGGALADTVRRYDCSIDGVDREPLGDRDEHFIISLQYTCHVAEGPLRDAGITAISVSELNGEKGTSIASLDIHRAIDGFAVGQLLEGVAFLVMRDKRSLGIAASGKMVFKFASGSLSALSGRTVNFTTKPAGFGRFEMEFSDWPEAAQPK</sequence>
<dbReference type="Proteomes" id="UP000076959">
    <property type="component" value="Unassembled WGS sequence"/>
</dbReference>
<keyword evidence="3" id="KW-1185">Reference proteome</keyword>
<keyword evidence="1" id="KW-0732">Signal</keyword>
<name>A0A176YDM7_9BRAD</name>
<feature type="chain" id="PRO_5008054459" evidence="1">
    <location>
        <begin position="26"/>
        <end position="169"/>
    </location>
</feature>
<proteinExistence type="predicted"/>
<dbReference type="GeneID" id="32581218"/>
<dbReference type="EMBL" id="LUUB01000086">
    <property type="protein sequence ID" value="OAF04295.1"/>
    <property type="molecule type" value="Genomic_DNA"/>
</dbReference>
<feature type="signal peptide" evidence="1">
    <location>
        <begin position="1"/>
        <end position="25"/>
    </location>
</feature>
<evidence type="ECO:0000256" key="1">
    <source>
        <dbReference type="SAM" id="SignalP"/>
    </source>
</evidence>
<dbReference type="AlphaFoldDB" id="A0A176YDM7"/>